<evidence type="ECO:0000256" key="4">
    <source>
        <dbReference type="ARBA" id="ARBA00022691"/>
    </source>
</evidence>
<dbReference type="EMBL" id="JAFREM010000027">
    <property type="protein sequence ID" value="MBO1307812.1"/>
    <property type="molecule type" value="Genomic_DNA"/>
</dbReference>
<dbReference type="PROSITE" id="PS51679">
    <property type="entry name" value="SAM_MT_C5"/>
    <property type="match status" value="1"/>
</dbReference>
<dbReference type="PROSITE" id="PS00094">
    <property type="entry name" value="C5_MTASE_1"/>
    <property type="match status" value="1"/>
</dbReference>
<proteinExistence type="inferred from homology"/>
<keyword evidence="3 6" id="KW-0808">Transferase</keyword>
<evidence type="ECO:0000256" key="5">
    <source>
        <dbReference type="ARBA" id="ARBA00022747"/>
    </source>
</evidence>
<accession>A0ABS3LDV1</accession>
<dbReference type="Gene3D" id="3.40.50.150">
    <property type="entry name" value="Vaccinia Virus protein VP39"/>
    <property type="match status" value="1"/>
</dbReference>
<comment type="caution">
    <text evidence="7">The sequence shown here is derived from an EMBL/GenBank/DDBJ whole genome shotgun (WGS) entry which is preliminary data.</text>
</comment>
<dbReference type="RefSeq" id="WP_207674804.1">
    <property type="nucleotide sequence ID" value="NZ_JAFREM010000027.1"/>
</dbReference>
<evidence type="ECO:0000256" key="2">
    <source>
        <dbReference type="ARBA" id="ARBA00022603"/>
    </source>
</evidence>
<name>A0ABS3LDV1_9ENTE</name>
<protein>
    <recommendedName>
        <fullName evidence="1">DNA (cytosine-5-)-methyltransferase</fullName>
        <ecNumber evidence="1">2.1.1.37</ecNumber>
    </recommendedName>
</protein>
<evidence type="ECO:0000313" key="7">
    <source>
        <dbReference type="EMBL" id="MBO1307812.1"/>
    </source>
</evidence>
<evidence type="ECO:0000313" key="8">
    <source>
        <dbReference type="Proteomes" id="UP000664601"/>
    </source>
</evidence>
<dbReference type="PANTHER" id="PTHR10629:SF52">
    <property type="entry name" value="DNA (CYTOSINE-5)-METHYLTRANSFERASE 1"/>
    <property type="match status" value="1"/>
</dbReference>
<feature type="active site" evidence="6">
    <location>
        <position position="85"/>
    </location>
</feature>
<evidence type="ECO:0000256" key="3">
    <source>
        <dbReference type="ARBA" id="ARBA00022679"/>
    </source>
</evidence>
<dbReference type="GO" id="GO:0032259">
    <property type="term" value="P:methylation"/>
    <property type="evidence" value="ECO:0007669"/>
    <property type="project" value="UniProtKB-KW"/>
</dbReference>
<dbReference type="Pfam" id="PF00145">
    <property type="entry name" value="DNA_methylase"/>
    <property type="match status" value="1"/>
</dbReference>
<evidence type="ECO:0000256" key="6">
    <source>
        <dbReference type="PROSITE-ProRule" id="PRU01016"/>
    </source>
</evidence>
<dbReference type="Gene3D" id="3.90.120.10">
    <property type="entry name" value="DNA Methylase, subunit A, domain 2"/>
    <property type="match status" value="1"/>
</dbReference>
<comment type="similarity">
    <text evidence="6">Belongs to the class I-like SAM-binding methyltransferase superfamily. C5-methyltransferase family.</text>
</comment>
<keyword evidence="8" id="KW-1185">Reference proteome</keyword>
<gene>
    <name evidence="7" type="ORF">JZO70_16680</name>
</gene>
<keyword evidence="2 6" id="KW-0489">Methyltransferase</keyword>
<dbReference type="InterPro" id="IPR001525">
    <property type="entry name" value="C5_MeTfrase"/>
</dbReference>
<reference evidence="7 8" key="1">
    <citation type="submission" date="2021-03" db="EMBL/GenBank/DDBJ databases">
        <title>Enterococcal diversity collection.</title>
        <authorList>
            <person name="Gilmore M.S."/>
            <person name="Schwartzman J."/>
            <person name="Van Tyne D."/>
            <person name="Martin M."/>
            <person name="Earl A.M."/>
            <person name="Manson A.L."/>
            <person name="Straub T."/>
            <person name="Salamzade R."/>
            <person name="Saavedra J."/>
            <person name="Lebreton F."/>
            <person name="Prichula J."/>
            <person name="Schaufler K."/>
            <person name="Gaca A."/>
            <person name="Sgardioli B."/>
            <person name="Wagenaar J."/>
            <person name="Strong T."/>
        </authorList>
    </citation>
    <scope>NUCLEOTIDE SEQUENCE [LARGE SCALE GENOMIC DNA]</scope>
    <source>
        <strain evidence="7 8">669A</strain>
    </source>
</reference>
<keyword evidence="4 6" id="KW-0949">S-adenosyl-L-methionine</keyword>
<dbReference type="InterPro" id="IPR050390">
    <property type="entry name" value="C5-Methyltransferase"/>
</dbReference>
<organism evidence="7 8">
    <name type="scientific">Candidatus Enterococcus moelleringii</name>
    <dbReference type="NCBI Taxonomy" id="2815325"/>
    <lineage>
        <taxon>Bacteria</taxon>
        <taxon>Bacillati</taxon>
        <taxon>Bacillota</taxon>
        <taxon>Bacilli</taxon>
        <taxon>Lactobacillales</taxon>
        <taxon>Enterococcaceae</taxon>
        <taxon>Enterococcus</taxon>
    </lineage>
</organism>
<evidence type="ECO:0000256" key="1">
    <source>
        <dbReference type="ARBA" id="ARBA00011975"/>
    </source>
</evidence>
<dbReference type="EC" id="2.1.1.37" evidence="1"/>
<dbReference type="InterPro" id="IPR029063">
    <property type="entry name" value="SAM-dependent_MTases_sf"/>
</dbReference>
<dbReference type="SUPFAM" id="SSF53335">
    <property type="entry name" value="S-adenosyl-L-methionine-dependent methyltransferases"/>
    <property type="match status" value="1"/>
</dbReference>
<dbReference type="InterPro" id="IPR018117">
    <property type="entry name" value="C5_DNA_meth_AS"/>
</dbReference>
<dbReference type="PANTHER" id="PTHR10629">
    <property type="entry name" value="CYTOSINE-SPECIFIC METHYLTRANSFERASE"/>
    <property type="match status" value="1"/>
</dbReference>
<dbReference type="GO" id="GO:0008168">
    <property type="term" value="F:methyltransferase activity"/>
    <property type="evidence" value="ECO:0007669"/>
    <property type="project" value="UniProtKB-KW"/>
</dbReference>
<dbReference type="PRINTS" id="PR00105">
    <property type="entry name" value="C5METTRFRASE"/>
</dbReference>
<keyword evidence="5" id="KW-0680">Restriction system</keyword>
<dbReference type="Proteomes" id="UP000664601">
    <property type="component" value="Unassembled WGS sequence"/>
</dbReference>
<sequence length="545" mass="62556">MKQYTVVDLFCGAGGFSEGFHQAGFKILRAYDIWEPAIKTHNKNHFNYGKDIATKYDVYKLSTLPRDLFELEVPDSDVIIGSPPCVAFSNSNKSGKGNKELGIKLLKSFLRVVARKKFKENSILKYWMLENVKNIEKYIQDSYTMAELGLPGFDVLKVKKIGTGVYDLQDYGVPSSRKRYICGDFVKPEKCEITKSLGVVTESLGEPGTLDESLVRDPNFDIVLKRNQLTDHHYKKEIPEFEWQKAKRQKMDKGYMGVMSFPEKMERPARTIMATMSGSSRESMILDYSKDSDDRYRYPTIREVATCMSFPIDYRFYGDSDSVKYKLVGNAVPPLFSYSLAKAIAKQDQCYLPSEALLKSFAVEDGFVNLNGEIFPLKEEQTKKPNAKFKYHVPYLKIDAFRAELLNSFNNENVEWVAEIHKGQGKSAKVYKDFEFSLDFLSKFEFSIISEFIDKMSSQIESFERLQEIYIKTTQQRENECLIGPEELLEGLKHLINNNFDNHNDNVEILELNISIPQKILISHFILSELISVIGSCEKSKIMNL</sequence>